<comment type="caution">
    <text evidence="2">The sequence shown here is derived from an EMBL/GenBank/DDBJ whole genome shotgun (WGS) entry which is preliminary data.</text>
</comment>
<dbReference type="InterPro" id="IPR044992">
    <property type="entry name" value="ChyE-like"/>
</dbReference>
<dbReference type="CDD" id="cd01741">
    <property type="entry name" value="GATase1_1"/>
    <property type="match status" value="1"/>
</dbReference>
<evidence type="ECO:0000313" key="3">
    <source>
        <dbReference type="Proteomes" id="UP000324748"/>
    </source>
</evidence>
<sequence length="347" mass="38841">MRCSLITPQEIIDNGENIQPGVPIVLLLRAGVLVPEAAAKFGSYHEVFASFLQNGLNYEKLVKDGQDGLVLKPDEHLILNNPSNPEPKVMPPRLQLVSFNVIQKDDLGPVEYPSHQLLIDSLGLLISGSASNAYDDIKWIDDLVDFSRRLIDRYEHLKLFGICFGHQIFARALGSQVIRNELGWEFGIFEVELSLLGQALFDGRDRQPNLTLPSPSLLRLHQVHRDIVASLPADTHNLGTTAKCGIHGFVKMEPSFDLDRSLSSTSGESEDRLNSHVRLLCLQGHPEFTYDILRDSLNARTKNGTDWSVVDQDSYRFAIGSLARFPHPLDHHGFFISSKVLKILHIL</sequence>
<dbReference type="Pfam" id="PF00117">
    <property type="entry name" value="GATase"/>
    <property type="match status" value="1"/>
</dbReference>
<dbReference type="PROSITE" id="PS51273">
    <property type="entry name" value="GATASE_TYPE_1"/>
    <property type="match status" value="1"/>
</dbReference>
<dbReference type="PANTHER" id="PTHR42695:SF5">
    <property type="entry name" value="GLUTAMINE AMIDOTRANSFERASE YLR126C-RELATED"/>
    <property type="match status" value="1"/>
</dbReference>
<dbReference type="GO" id="GO:0005829">
    <property type="term" value="C:cytosol"/>
    <property type="evidence" value="ECO:0007669"/>
    <property type="project" value="TreeGrafter"/>
</dbReference>
<dbReference type="Gene3D" id="3.40.50.880">
    <property type="match status" value="1"/>
</dbReference>
<evidence type="ECO:0000259" key="1">
    <source>
        <dbReference type="Pfam" id="PF00117"/>
    </source>
</evidence>
<dbReference type="PANTHER" id="PTHR42695">
    <property type="entry name" value="GLUTAMINE AMIDOTRANSFERASE YLR126C-RELATED"/>
    <property type="match status" value="1"/>
</dbReference>
<accession>A0A5B0R0W6</accession>
<keyword evidence="3" id="KW-1185">Reference proteome</keyword>
<dbReference type="GO" id="GO:0005634">
    <property type="term" value="C:nucleus"/>
    <property type="evidence" value="ECO:0007669"/>
    <property type="project" value="TreeGrafter"/>
</dbReference>
<organism evidence="2 3">
    <name type="scientific">Puccinia graminis f. sp. tritici</name>
    <dbReference type="NCBI Taxonomy" id="56615"/>
    <lineage>
        <taxon>Eukaryota</taxon>
        <taxon>Fungi</taxon>
        <taxon>Dikarya</taxon>
        <taxon>Basidiomycota</taxon>
        <taxon>Pucciniomycotina</taxon>
        <taxon>Pucciniomycetes</taxon>
        <taxon>Pucciniales</taxon>
        <taxon>Pucciniaceae</taxon>
        <taxon>Puccinia</taxon>
    </lineage>
</organism>
<dbReference type="OrthoDB" id="92161at2759"/>
<name>A0A5B0R0W6_PUCGR</name>
<dbReference type="InterPro" id="IPR029062">
    <property type="entry name" value="Class_I_gatase-like"/>
</dbReference>
<feature type="domain" description="Glutamine amidotransferase" evidence="1">
    <location>
        <begin position="118"/>
        <end position="248"/>
    </location>
</feature>
<dbReference type="SUPFAM" id="SSF52317">
    <property type="entry name" value="Class I glutamine amidotransferase-like"/>
    <property type="match status" value="1"/>
</dbReference>
<dbReference type="InterPro" id="IPR017926">
    <property type="entry name" value="GATASE"/>
</dbReference>
<reference evidence="2 3" key="1">
    <citation type="submission" date="2019-05" db="EMBL/GenBank/DDBJ databases">
        <title>Emergence of the Ug99 lineage of the wheat stem rust pathogen through somatic hybridization.</title>
        <authorList>
            <person name="Li F."/>
            <person name="Upadhyaya N.M."/>
            <person name="Sperschneider J."/>
            <person name="Matny O."/>
            <person name="Nguyen-Phuc H."/>
            <person name="Mago R."/>
            <person name="Raley C."/>
            <person name="Miller M.E."/>
            <person name="Silverstein K.A.T."/>
            <person name="Henningsen E."/>
            <person name="Hirsch C.D."/>
            <person name="Visser B."/>
            <person name="Pretorius Z.A."/>
            <person name="Steffenson B.J."/>
            <person name="Schwessinger B."/>
            <person name="Dodds P.N."/>
            <person name="Figueroa M."/>
        </authorList>
    </citation>
    <scope>NUCLEOTIDE SEQUENCE [LARGE SCALE GENOMIC DNA]</scope>
    <source>
        <strain evidence="2">21-0</strain>
    </source>
</reference>
<dbReference type="AlphaFoldDB" id="A0A5B0R0W6"/>
<gene>
    <name evidence="2" type="ORF">PGT21_017170</name>
</gene>
<dbReference type="EMBL" id="VSWC01000001">
    <property type="protein sequence ID" value="KAA1119182.1"/>
    <property type="molecule type" value="Genomic_DNA"/>
</dbReference>
<proteinExistence type="predicted"/>
<dbReference type="Proteomes" id="UP000324748">
    <property type="component" value="Unassembled WGS sequence"/>
</dbReference>
<protein>
    <recommendedName>
        <fullName evidence="1">Glutamine amidotransferase domain-containing protein</fullName>
    </recommendedName>
</protein>
<evidence type="ECO:0000313" key="2">
    <source>
        <dbReference type="EMBL" id="KAA1119182.1"/>
    </source>
</evidence>
<dbReference type="OMA" id="PWIQTLK"/>